<evidence type="ECO:0000313" key="3">
    <source>
        <dbReference type="EMBL" id="KAF4137184.1"/>
    </source>
</evidence>
<dbReference type="Proteomes" id="UP000704712">
    <property type="component" value="Unassembled WGS sequence"/>
</dbReference>
<proteinExistence type="predicted"/>
<reference evidence="3" key="1">
    <citation type="submission" date="2020-03" db="EMBL/GenBank/DDBJ databases">
        <title>Hybrid Assembly of Korean Phytophthora infestans isolates.</title>
        <authorList>
            <person name="Prokchorchik M."/>
            <person name="Lee Y."/>
            <person name="Seo J."/>
            <person name="Cho J.-H."/>
            <person name="Park Y.-E."/>
            <person name="Jang D.-C."/>
            <person name="Im J.-S."/>
            <person name="Choi J.-G."/>
            <person name="Park H.-J."/>
            <person name="Lee G.-B."/>
            <person name="Lee Y.-G."/>
            <person name="Hong S.-Y."/>
            <person name="Cho K."/>
            <person name="Sohn K.H."/>
        </authorList>
    </citation>
    <scope>NUCLEOTIDE SEQUENCE</scope>
    <source>
        <strain evidence="3">KR_2_A2</strain>
    </source>
</reference>
<keyword evidence="1" id="KW-0175">Coiled coil</keyword>
<name>A0A8S9UE01_PHYIN</name>
<gene>
    <name evidence="3" type="ORF">GN958_ATG13652</name>
</gene>
<feature type="region of interest" description="Disordered" evidence="2">
    <location>
        <begin position="85"/>
        <end position="108"/>
    </location>
</feature>
<evidence type="ECO:0000256" key="2">
    <source>
        <dbReference type="SAM" id="MobiDB-lite"/>
    </source>
</evidence>
<feature type="coiled-coil region" evidence="1">
    <location>
        <begin position="25"/>
        <end position="53"/>
    </location>
</feature>
<protein>
    <submittedName>
        <fullName evidence="3">Uncharacterized protein</fullName>
    </submittedName>
</protein>
<dbReference type="AlphaFoldDB" id="A0A8S9UE01"/>
<feature type="non-terminal residue" evidence="3">
    <location>
        <position position="305"/>
    </location>
</feature>
<organism evidence="3 4">
    <name type="scientific">Phytophthora infestans</name>
    <name type="common">Potato late blight agent</name>
    <name type="synonym">Botrytis infestans</name>
    <dbReference type="NCBI Taxonomy" id="4787"/>
    <lineage>
        <taxon>Eukaryota</taxon>
        <taxon>Sar</taxon>
        <taxon>Stramenopiles</taxon>
        <taxon>Oomycota</taxon>
        <taxon>Peronosporomycetes</taxon>
        <taxon>Peronosporales</taxon>
        <taxon>Peronosporaceae</taxon>
        <taxon>Phytophthora</taxon>
    </lineage>
</organism>
<comment type="caution">
    <text evidence="3">The sequence shown here is derived from an EMBL/GenBank/DDBJ whole genome shotgun (WGS) entry which is preliminary data.</text>
</comment>
<evidence type="ECO:0000313" key="4">
    <source>
        <dbReference type="Proteomes" id="UP000704712"/>
    </source>
</evidence>
<accession>A0A8S9UE01</accession>
<sequence length="305" mass="33641">VLSGASAWEREEKANQQRDYAAQLQEQVLQKLAKQEQEKTRREQEQREELEMLVRSTIALLWLSCHHCILKYLFVRKRREGAAAARKRQPLQEQNATESLLPAPSPHHATSMPHMPVVELQQRASPLKAVSANPSFTGGEIASGVPSTDASLPTATFGSEGYIPAFSSVPSVLESLLREPGIGAQSIMFYNDLTTLHKLAAESRYVKPNFLCQQEVAMTSPITTSPTASLSTDRSSLDGLLGESMLLPLTNSKLPPRISHSKTVSRVHESPIKPHQQAKVTYDDGTQALDNSSEMVHFTIAKCCE</sequence>
<dbReference type="EMBL" id="JAACNO010001856">
    <property type="protein sequence ID" value="KAF4137184.1"/>
    <property type="molecule type" value="Genomic_DNA"/>
</dbReference>
<evidence type="ECO:0000256" key="1">
    <source>
        <dbReference type="SAM" id="Coils"/>
    </source>
</evidence>